<comment type="caution">
    <text evidence="1">The sequence shown here is derived from an EMBL/GenBank/DDBJ whole genome shotgun (WGS) entry which is preliminary data.</text>
</comment>
<reference evidence="1" key="1">
    <citation type="submission" date="2023-08" db="EMBL/GenBank/DDBJ databases">
        <title>Reference Genome Resource for the Citrus Pathogen Phytophthora citrophthora.</title>
        <authorList>
            <person name="Moller H."/>
            <person name="Coetzee B."/>
            <person name="Rose L.J."/>
            <person name="Van Niekerk J.M."/>
        </authorList>
    </citation>
    <scope>NUCLEOTIDE SEQUENCE</scope>
    <source>
        <strain evidence="1">STE-U-9442</strain>
    </source>
</reference>
<dbReference type="AlphaFoldDB" id="A0AAD9GQ62"/>
<dbReference type="Proteomes" id="UP001259832">
    <property type="component" value="Unassembled WGS sequence"/>
</dbReference>
<proteinExistence type="predicted"/>
<dbReference type="EMBL" id="JASMQC010000009">
    <property type="protein sequence ID" value="KAK1942615.1"/>
    <property type="molecule type" value="Genomic_DNA"/>
</dbReference>
<evidence type="ECO:0000313" key="1">
    <source>
        <dbReference type="EMBL" id="KAK1942615.1"/>
    </source>
</evidence>
<gene>
    <name evidence="1" type="ORF">P3T76_006114</name>
</gene>
<evidence type="ECO:0000313" key="2">
    <source>
        <dbReference type="Proteomes" id="UP001259832"/>
    </source>
</evidence>
<dbReference type="CDD" id="cd14686">
    <property type="entry name" value="bZIP"/>
    <property type="match status" value="1"/>
</dbReference>
<protein>
    <submittedName>
        <fullName evidence="1">BZIP transcription factor 1</fullName>
    </submittedName>
</protein>
<name>A0AAD9GQ62_9STRA</name>
<keyword evidence="2" id="KW-1185">Reference proteome</keyword>
<organism evidence="1 2">
    <name type="scientific">Phytophthora citrophthora</name>
    <dbReference type="NCBI Taxonomy" id="4793"/>
    <lineage>
        <taxon>Eukaryota</taxon>
        <taxon>Sar</taxon>
        <taxon>Stramenopiles</taxon>
        <taxon>Oomycota</taxon>
        <taxon>Peronosporomycetes</taxon>
        <taxon>Peronosporales</taxon>
        <taxon>Peronosporaceae</taxon>
        <taxon>Phytophthora</taxon>
    </lineage>
</organism>
<accession>A0AAD9GQ62</accession>
<sequence length="328" mass="37270">MASGFPSSVCFSDESISTVAQHGRFVYDQHNFNAGRDNETNTVSCTDPSCDSQQLKELLGLKCTRGTSGAKNIQEAKKIIQDIILKRNIHRERCRINQARYRSKQREYLACISAEVEQLRNEIQTLEKHRQATSFGVPTKNSVWDIATEYFRLFRHGYITPVAFARSRQSHLQLEFLQETMSIDVVNGGVWGVNAHLESWRLFSLYHDNVHLELESLEKGPENSIIATTKTGVTITENTLRNLYRHLLVNESDDTKWSPLAHRMLDQRIEMDGSIHFVCDPTTGRVTSLQTTTNLLAPILRLVGSIEDLARVFDGAFITPDGKVLFNR</sequence>